<name>A0A1J5T0M7_9ARCH</name>
<sequence>MSKVTDKIAASVKAGNLITVCSIGINEYEDVTNEIANKLLKEEMGGAYITASRPASILSKNIDVGHSEFYFVDMISQNIGGSMTDPRTSYIESPTMLESVILNLDLVMRRLRTKNNFMILDSINNLAIHSDHRILEEFVHVVVNKMKLKEVASILFSVKEQTPDELTNILKLLSDTFVEGEEE</sequence>
<dbReference type="EMBL" id="MIYU01000019">
    <property type="protein sequence ID" value="OIR14394.1"/>
    <property type="molecule type" value="Genomic_DNA"/>
</dbReference>
<dbReference type="AlphaFoldDB" id="A0A1J5T0M7"/>
<evidence type="ECO:0000313" key="1">
    <source>
        <dbReference type="EMBL" id="OIR14394.1"/>
    </source>
</evidence>
<evidence type="ECO:0000313" key="2">
    <source>
        <dbReference type="Proteomes" id="UP000183815"/>
    </source>
</evidence>
<proteinExistence type="predicted"/>
<reference evidence="1 2" key="1">
    <citation type="submission" date="2016-08" db="EMBL/GenBank/DDBJ databases">
        <title>New Insights into Marine Group III Euryarchaeota, from dark to light.</title>
        <authorList>
            <person name="Haro-Moreno J.M."/>
            <person name="Rodriguez-Valera F."/>
            <person name="Lopez-Garcia P."/>
            <person name="Moreira D."/>
            <person name="Martin-Cuadrado A.B."/>
        </authorList>
    </citation>
    <scope>NUCLEOTIDE SEQUENCE [LARGE SCALE GENOMIC DNA]</scope>
    <source>
        <strain evidence="1">CG-Bathy1</strain>
    </source>
</reference>
<gene>
    <name evidence="1" type="ORF">BEU04_02905</name>
</gene>
<dbReference type="Proteomes" id="UP000183815">
    <property type="component" value="Unassembled WGS sequence"/>
</dbReference>
<accession>A0A1J5T0M7</accession>
<organism evidence="1 2">
    <name type="scientific">Marine Group III euryarchaeote CG-Bathy1</name>
    <dbReference type="NCBI Taxonomy" id="1889001"/>
    <lineage>
        <taxon>Archaea</taxon>
        <taxon>Methanobacteriati</taxon>
        <taxon>Thermoplasmatota</taxon>
        <taxon>Thermoplasmata</taxon>
        <taxon>Candidatus Thermoprofundales</taxon>
    </lineage>
</organism>
<comment type="caution">
    <text evidence="1">The sequence shown here is derived from an EMBL/GenBank/DDBJ whole genome shotgun (WGS) entry which is preliminary data.</text>
</comment>
<protein>
    <recommendedName>
        <fullName evidence="3">KaiC-like domain-containing protein</fullName>
    </recommendedName>
</protein>
<evidence type="ECO:0008006" key="3">
    <source>
        <dbReference type="Google" id="ProtNLM"/>
    </source>
</evidence>